<accession>A0ACB8TXH9</accession>
<dbReference type="EMBL" id="MU274921">
    <property type="protein sequence ID" value="KAI0086748.1"/>
    <property type="molecule type" value="Genomic_DNA"/>
</dbReference>
<sequence length="294" mass="32140">MSALSQPLVWFITGTSAGFGSILAKTALARGDRVIASARSLDKIKHLESDNCRTLQLDVTDTEEAIKASAKEAIDFWGRVDVVVNNAGIGAPGIAEEVGAAGFLKQFQTNFFGAINVTNAFLPYMRAAKSGTVVFIGSRHAWMTRNPTLRPYNSSKAALHAYAETLQNEIKQFGIRVFIAQPGAHRTDVITTSISNNLTREKIPDYEDMRAALAARYWKQNGMQPGDPEKAMSAVVDVVRGEGVAEGRTMPLWLVLGTDAEQDLRDFCADRLKNLDEWQDVTRGCAVNGEFVLV</sequence>
<evidence type="ECO:0000313" key="2">
    <source>
        <dbReference type="Proteomes" id="UP001055072"/>
    </source>
</evidence>
<comment type="caution">
    <text evidence="1">The sequence shown here is derived from an EMBL/GenBank/DDBJ whole genome shotgun (WGS) entry which is preliminary data.</text>
</comment>
<keyword evidence="2" id="KW-1185">Reference proteome</keyword>
<organism evidence="1 2">
    <name type="scientific">Irpex rosettiformis</name>
    <dbReference type="NCBI Taxonomy" id="378272"/>
    <lineage>
        <taxon>Eukaryota</taxon>
        <taxon>Fungi</taxon>
        <taxon>Dikarya</taxon>
        <taxon>Basidiomycota</taxon>
        <taxon>Agaricomycotina</taxon>
        <taxon>Agaricomycetes</taxon>
        <taxon>Polyporales</taxon>
        <taxon>Irpicaceae</taxon>
        <taxon>Irpex</taxon>
    </lineage>
</organism>
<protein>
    <submittedName>
        <fullName evidence="1">Uncharacterized protein</fullName>
    </submittedName>
</protein>
<evidence type="ECO:0000313" key="1">
    <source>
        <dbReference type="EMBL" id="KAI0086748.1"/>
    </source>
</evidence>
<proteinExistence type="predicted"/>
<reference evidence="1" key="1">
    <citation type="journal article" date="2021" name="Environ. Microbiol.">
        <title>Gene family expansions and transcriptome signatures uncover fungal adaptations to wood decay.</title>
        <authorList>
            <person name="Hage H."/>
            <person name="Miyauchi S."/>
            <person name="Viragh M."/>
            <person name="Drula E."/>
            <person name="Min B."/>
            <person name="Chaduli D."/>
            <person name="Navarro D."/>
            <person name="Favel A."/>
            <person name="Norest M."/>
            <person name="Lesage-Meessen L."/>
            <person name="Balint B."/>
            <person name="Merenyi Z."/>
            <person name="de Eugenio L."/>
            <person name="Morin E."/>
            <person name="Martinez A.T."/>
            <person name="Baldrian P."/>
            <person name="Stursova M."/>
            <person name="Martinez M.J."/>
            <person name="Novotny C."/>
            <person name="Magnuson J.K."/>
            <person name="Spatafora J.W."/>
            <person name="Maurice S."/>
            <person name="Pangilinan J."/>
            <person name="Andreopoulos W."/>
            <person name="LaButti K."/>
            <person name="Hundley H."/>
            <person name="Na H."/>
            <person name="Kuo A."/>
            <person name="Barry K."/>
            <person name="Lipzen A."/>
            <person name="Henrissat B."/>
            <person name="Riley R."/>
            <person name="Ahrendt S."/>
            <person name="Nagy L.G."/>
            <person name="Grigoriev I.V."/>
            <person name="Martin F."/>
            <person name="Rosso M.N."/>
        </authorList>
    </citation>
    <scope>NUCLEOTIDE SEQUENCE</scope>
    <source>
        <strain evidence="1">CBS 384.51</strain>
    </source>
</reference>
<gene>
    <name evidence="1" type="ORF">BDY19DRAFT_958428</name>
</gene>
<dbReference type="Proteomes" id="UP001055072">
    <property type="component" value="Unassembled WGS sequence"/>
</dbReference>
<name>A0ACB8TXH9_9APHY</name>